<dbReference type="CDD" id="cd16894">
    <property type="entry name" value="MltD-like"/>
    <property type="match status" value="1"/>
</dbReference>
<protein>
    <submittedName>
        <fullName evidence="5">Lytic transglycosylase catalytic (Modular protein)</fullName>
    </submittedName>
</protein>
<dbReference type="InterPro" id="IPR008258">
    <property type="entry name" value="Transglycosylase_SLT_dom_1"/>
</dbReference>
<dbReference type="Pfam" id="PF01476">
    <property type="entry name" value="LysM"/>
    <property type="match status" value="2"/>
</dbReference>
<feature type="chain" id="PRO_5015876712" evidence="3">
    <location>
        <begin position="26"/>
        <end position="492"/>
    </location>
</feature>
<dbReference type="PROSITE" id="PS00922">
    <property type="entry name" value="TRANSGLYCOSYLASE"/>
    <property type="match status" value="1"/>
</dbReference>
<dbReference type="Gene3D" id="1.10.530.10">
    <property type="match status" value="1"/>
</dbReference>
<evidence type="ECO:0000256" key="2">
    <source>
        <dbReference type="SAM" id="MobiDB-lite"/>
    </source>
</evidence>
<dbReference type="PROSITE" id="PS51782">
    <property type="entry name" value="LYSM"/>
    <property type="match status" value="2"/>
</dbReference>
<dbReference type="PANTHER" id="PTHR33734:SF22">
    <property type="entry name" value="MEMBRANE-BOUND LYTIC MUREIN TRANSGLYCOSYLASE D"/>
    <property type="match status" value="1"/>
</dbReference>
<evidence type="ECO:0000256" key="3">
    <source>
        <dbReference type="SAM" id="SignalP"/>
    </source>
</evidence>
<dbReference type="GO" id="GO:0000270">
    <property type="term" value="P:peptidoglycan metabolic process"/>
    <property type="evidence" value="ECO:0007669"/>
    <property type="project" value="InterPro"/>
</dbReference>
<evidence type="ECO:0000313" key="5">
    <source>
        <dbReference type="EMBL" id="SPS05870.1"/>
    </source>
</evidence>
<organism evidence="5">
    <name type="scientific">Candidatus Nitrotoga fabula</name>
    <dbReference type="NCBI Taxonomy" id="2182327"/>
    <lineage>
        <taxon>Bacteria</taxon>
        <taxon>Pseudomonadati</taxon>
        <taxon>Pseudomonadota</taxon>
        <taxon>Betaproteobacteria</taxon>
        <taxon>Nitrosomonadales</taxon>
        <taxon>Gallionellaceae</taxon>
        <taxon>Candidatus Nitrotoga</taxon>
    </lineage>
</organism>
<proteinExistence type="inferred from homology"/>
<dbReference type="SMART" id="SM00257">
    <property type="entry name" value="LysM"/>
    <property type="match status" value="2"/>
</dbReference>
<evidence type="ECO:0000259" key="4">
    <source>
        <dbReference type="PROSITE" id="PS51782"/>
    </source>
</evidence>
<accession>A0A2X0QVR2</accession>
<feature type="signal peptide" evidence="3">
    <location>
        <begin position="1"/>
        <end position="25"/>
    </location>
</feature>
<feature type="region of interest" description="Disordered" evidence="2">
    <location>
        <begin position="36"/>
        <end position="57"/>
    </location>
</feature>
<keyword evidence="3" id="KW-0732">Signal</keyword>
<dbReference type="InterPro" id="IPR023346">
    <property type="entry name" value="Lysozyme-like_dom_sf"/>
</dbReference>
<sequence length="492" mass="55313">MKLKNLLIFVCVTCILSVEIQSALAEGDVLTNSHSAVRPEESPFQPPSFSTSPEPISSATPAHLHNDLWQRIRNGYALQNTDSPLVENHEQWYANRPDYVRRMTERAKRYLHFIVEEVERRGMPSEIALLPMIESAFNPGGFSSANAAGIWQFIPSTGKNFGMKQNWWYDGRRNIVSATIGALDYLQKLHGMFGDWELALAAYNWGEGAVKRALDHNRRIGLPTNYASLNMPPETRNYIPKLQAIKNIVDNPASYGLELQPVPDRPYFVAVNTEKNMDVKLAARLANVTLDEFRALNPAHNRPVILQENSEALLVPVDKAETFQTNLANNSQPLVSWKTYNSKKGDRLDKLAARYGTSVETLQSVNGLSPKTSLTHGQMLLVPANEGIEKNDSRVFETPTTLSGKQEPAKDTRYTVSRGDTLSKISRDYKVSVAQLRQWNGNLSMLKPGQRLIVAPDEKPLLATRTDRNHRKVSLKQKNIKDKNKRKGTSQI</sequence>
<dbReference type="InterPro" id="IPR018392">
    <property type="entry name" value="LysM"/>
</dbReference>
<dbReference type="PANTHER" id="PTHR33734">
    <property type="entry name" value="LYSM DOMAIN-CONTAINING GPI-ANCHORED PROTEIN 2"/>
    <property type="match status" value="1"/>
</dbReference>
<dbReference type="InterPro" id="IPR036779">
    <property type="entry name" value="LysM_dom_sf"/>
</dbReference>
<dbReference type="GO" id="GO:0008932">
    <property type="term" value="F:lytic endotransglycosylase activity"/>
    <property type="evidence" value="ECO:0007669"/>
    <property type="project" value="TreeGrafter"/>
</dbReference>
<dbReference type="Gene3D" id="3.10.350.10">
    <property type="entry name" value="LysM domain"/>
    <property type="match status" value="2"/>
</dbReference>
<dbReference type="CDD" id="cd00118">
    <property type="entry name" value="LysM"/>
    <property type="match status" value="2"/>
</dbReference>
<dbReference type="SUPFAM" id="SSF53955">
    <property type="entry name" value="Lysozyme-like"/>
    <property type="match status" value="1"/>
</dbReference>
<gene>
    <name evidence="5" type="ORF">NITFAB_1460</name>
</gene>
<dbReference type="EMBL" id="LS423452">
    <property type="protein sequence ID" value="SPS05870.1"/>
    <property type="molecule type" value="Genomic_DNA"/>
</dbReference>
<dbReference type="SUPFAM" id="SSF54106">
    <property type="entry name" value="LysM domain"/>
    <property type="match status" value="2"/>
</dbReference>
<dbReference type="GO" id="GO:0016020">
    <property type="term" value="C:membrane"/>
    <property type="evidence" value="ECO:0007669"/>
    <property type="project" value="InterPro"/>
</dbReference>
<comment type="similarity">
    <text evidence="1">Belongs to the transglycosylase Slt family.</text>
</comment>
<dbReference type="InterPro" id="IPR000189">
    <property type="entry name" value="Transglyc_AS"/>
</dbReference>
<dbReference type="AlphaFoldDB" id="A0A2X0QVR2"/>
<feature type="domain" description="LysM" evidence="4">
    <location>
        <begin position="412"/>
        <end position="454"/>
    </location>
</feature>
<feature type="domain" description="LysM" evidence="4">
    <location>
        <begin position="338"/>
        <end position="382"/>
    </location>
</feature>
<evidence type="ECO:0000256" key="1">
    <source>
        <dbReference type="ARBA" id="ARBA00007734"/>
    </source>
</evidence>
<reference evidence="5" key="1">
    <citation type="submission" date="2018-05" db="EMBL/GenBank/DDBJ databases">
        <authorList>
            <person name="Lanie J.A."/>
            <person name="Ng W.-L."/>
            <person name="Kazmierczak K.M."/>
            <person name="Andrzejewski T.M."/>
            <person name="Davidsen T.M."/>
            <person name="Wayne K.J."/>
            <person name="Tettelin H."/>
            <person name="Glass J.I."/>
            <person name="Rusch D."/>
            <person name="Podicherti R."/>
            <person name="Tsui H.-C.T."/>
            <person name="Winkler M.E."/>
        </authorList>
    </citation>
    <scope>NUCLEOTIDE SEQUENCE</scope>
    <source>
        <strain evidence="5">KNB</strain>
    </source>
</reference>
<name>A0A2X0QVR2_9PROT</name>
<dbReference type="Pfam" id="PF01464">
    <property type="entry name" value="SLT"/>
    <property type="match status" value="1"/>
</dbReference>